<accession>A0A8S5LXT6</accession>
<organism evidence="1">
    <name type="scientific">CrAss-like virus sp. ctRQZ5</name>
    <dbReference type="NCBI Taxonomy" id="2826824"/>
    <lineage>
        <taxon>Viruses</taxon>
        <taxon>Duplodnaviria</taxon>
        <taxon>Heunggongvirae</taxon>
        <taxon>Uroviricota</taxon>
        <taxon>Caudoviricetes</taxon>
        <taxon>Crassvirales</taxon>
    </lineage>
</organism>
<evidence type="ECO:0000313" key="1">
    <source>
        <dbReference type="EMBL" id="DAD74712.1"/>
    </source>
</evidence>
<name>A0A8S5LXT6_9CAUD</name>
<sequence length="51" mass="5677">MQSYKTAFKSDGSKTKESLDYEFSSNNSWVAAARTTTNTTYITVAENKTTT</sequence>
<proteinExistence type="predicted"/>
<reference evidence="1" key="1">
    <citation type="journal article" date="2021" name="Proc. Natl. Acad. Sci. U.S.A.">
        <title>A Catalog of Tens of Thousands of Viruses from Human Metagenomes Reveals Hidden Associations with Chronic Diseases.</title>
        <authorList>
            <person name="Tisza M.J."/>
            <person name="Buck C.B."/>
        </authorList>
    </citation>
    <scope>NUCLEOTIDE SEQUENCE</scope>
    <source>
        <strain evidence="1">CtRQZ5</strain>
    </source>
</reference>
<dbReference type="EMBL" id="BK014764">
    <property type="protein sequence ID" value="DAD74712.1"/>
    <property type="molecule type" value="Genomic_DNA"/>
</dbReference>
<protein>
    <submittedName>
        <fullName evidence="1">Uncharacterized protein</fullName>
    </submittedName>
</protein>